<sequence>MMASVNGIICASKLALRHWRDVRNSRHLVDVSGSVFQNWTLPYILFTNKVQKRWAFVPRALVHRGKHRVPKSDIPAPAPTRVRRPPALPVRTLDRTRLDVKDFVDFSGRIWRHVRFPLAPAERRLLMHYVYSDGWKIPFPPNSHGFLYWHLEPDAPPVSAQVRFRTTISSDPDTFPSGRDLQLPNGRTWNISLFRIARRSQYSGLRAHLLSEELVTERLLGIAANASAPSRRKRRNANYGIPATAATELCGPSAMLLRTLNPTRLAAEDFVDLTGRLMKTVHFPVGSEAPSYRLQMQYIRSGGHGYIPYPPESRGFFYWHLDQDAPPVTGQVRFRITTSSDPATFPSGRDLRLPDGDIWNISLLRIARYTRYSGLRAHLFSEELVAANVLDTAPNISASYQAHPLIPESDIPATTATELRRRSALSLRTLDQTRLNVEDFIDLSGRSQSTIRFPVVPEQPSFRMRYFYTGGRDIPFPPDCHGFFYWHLESDAPPVSGQIRFRATTSSDPATFPTGHDLQLPNCRVWHISLFEIARALKYSGLRAQLLSERLVTAMVLDTALKFSASYRARLLRPTTGSLLIWKFGQRFLVDLPSFEVPLWVIGNSAPERLLLPPLSSVWVHESDSSGFCYVLSESSDLRASAQAGNRDLVKGVDYAPFTGVSLQLFLS</sequence>
<dbReference type="AlphaFoldDB" id="A0A5C3MJF1"/>
<evidence type="ECO:0000313" key="1">
    <source>
        <dbReference type="EMBL" id="TFK45340.1"/>
    </source>
</evidence>
<dbReference type="Proteomes" id="UP000305948">
    <property type="component" value="Unassembled WGS sequence"/>
</dbReference>
<evidence type="ECO:0000313" key="2">
    <source>
        <dbReference type="Proteomes" id="UP000305948"/>
    </source>
</evidence>
<organism evidence="1 2">
    <name type="scientific">Heliocybe sulcata</name>
    <dbReference type="NCBI Taxonomy" id="5364"/>
    <lineage>
        <taxon>Eukaryota</taxon>
        <taxon>Fungi</taxon>
        <taxon>Dikarya</taxon>
        <taxon>Basidiomycota</taxon>
        <taxon>Agaricomycotina</taxon>
        <taxon>Agaricomycetes</taxon>
        <taxon>Gloeophyllales</taxon>
        <taxon>Gloeophyllaceae</taxon>
        <taxon>Heliocybe</taxon>
    </lineage>
</organism>
<name>A0A5C3MJF1_9AGAM</name>
<protein>
    <submittedName>
        <fullName evidence="1">Uncharacterized protein</fullName>
    </submittedName>
</protein>
<accession>A0A5C3MJF1</accession>
<dbReference type="EMBL" id="ML213546">
    <property type="protein sequence ID" value="TFK45340.1"/>
    <property type="molecule type" value="Genomic_DNA"/>
</dbReference>
<proteinExistence type="predicted"/>
<gene>
    <name evidence="1" type="ORF">OE88DRAFT_1222537</name>
</gene>
<dbReference type="OrthoDB" id="2750929at2759"/>
<keyword evidence="2" id="KW-1185">Reference proteome</keyword>
<reference evidence="1 2" key="1">
    <citation type="journal article" date="2019" name="Nat. Ecol. Evol.">
        <title>Megaphylogeny resolves global patterns of mushroom evolution.</title>
        <authorList>
            <person name="Varga T."/>
            <person name="Krizsan K."/>
            <person name="Foldi C."/>
            <person name="Dima B."/>
            <person name="Sanchez-Garcia M."/>
            <person name="Sanchez-Ramirez S."/>
            <person name="Szollosi G.J."/>
            <person name="Szarkandi J.G."/>
            <person name="Papp V."/>
            <person name="Albert L."/>
            <person name="Andreopoulos W."/>
            <person name="Angelini C."/>
            <person name="Antonin V."/>
            <person name="Barry K.W."/>
            <person name="Bougher N.L."/>
            <person name="Buchanan P."/>
            <person name="Buyck B."/>
            <person name="Bense V."/>
            <person name="Catcheside P."/>
            <person name="Chovatia M."/>
            <person name="Cooper J."/>
            <person name="Damon W."/>
            <person name="Desjardin D."/>
            <person name="Finy P."/>
            <person name="Geml J."/>
            <person name="Haridas S."/>
            <person name="Hughes K."/>
            <person name="Justo A."/>
            <person name="Karasinski D."/>
            <person name="Kautmanova I."/>
            <person name="Kiss B."/>
            <person name="Kocsube S."/>
            <person name="Kotiranta H."/>
            <person name="LaButti K.M."/>
            <person name="Lechner B.E."/>
            <person name="Liimatainen K."/>
            <person name="Lipzen A."/>
            <person name="Lukacs Z."/>
            <person name="Mihaltcheva S."/>
            <person name="Morgado L.N."/>
            <person name="Niskanen T."/>
            <person name="Noordeloos M.E."/>
            <person name="Ohm R.A."/>
            <person name="Ortiz-Santana B."/>
            <person name="Ovrebo C."/>
            <person name="Racz N."/>
            <person name="Riley R."/>
            <person name="Savchenko A."/>
            <person name="Shiryaev A."/>
            <person name="Soop K."/>
            <person name="Spirin V."/>
            <person name="Szebenyi C."/>
            <person name="Tomsovsky M."/>
            <person name="Tulloss R.E."/>
            <person name="Uehling J."/>
            <person name="Grigoriev I.V."/>
            <person name="Vagvolgyi C."/>
            <person name="Papp T."/>
            <person name="Martin F.M."/>
            <person name="Miettinen O."/>
            <person name="Hibbett D.S."/>
            <person name="Nagy L.G."/>
        </authorList>
    </citation>
    <scope>NUCLEOTIDE SEQUENCE [LARGE SCALE GENOMIC DNA]</scope>
    <source>
        <strain evidence="1 2">OMC1185</strain>
    </source>
</reference>